<dbReference type="GO" id="GO:0016020">
    <property type="term" value="C:membrane"/>
    <property type="evidence" value="ECO:0007669"/>
    <property type="project" value="UniProtKB-SubCell"/>
</dbReference>
<feature type="transmembrane region" description="Helical" evidence="5">
    <location>
        <begin position="333"/>
        <end position="352"/>
    </location>
</feature>
<dbReference type="Pfam" id="PF04932">
    <property type="entry name" value="Wzy_C"/>
    <property type="match status" value="1"/>
</dbReference>
<feature type="transmembrane region" description="Helical" evidence="5">
    <location>
        <begin position="201"/>
        <end position="217"/>
    </location>
</feature>
<keyword evidence="3 5" id="KW-1133">Transmembrane helix</keyword>
<name>A0A291P714_9GAMM</name>
<comment type="subcellular location">
    <subcellularLocation>
        <location evidence="1">Membrane</location>
        <topology evidence="1">Multi-pass membrane protein</topology>
    </subcellularLocation>
</comment>
<dbReference type="EMBL" id="CP021435">
    <property type="protein sequence ID" value="ATJ82684.1"/>
    <property type="molecule type" value="Genomic_DNA"/>
</dbReference>
<feature type="transmembrane region" description="Helical" evidence="5">
    <location>
        <begin position="364"/>
        <end position="386"/>
    </location>
</feature>
<evidence type="ECO:0000313" key="7">
    <source>
        <dbReference type="EMBL" id="ATJ82684.1"/>
    </source>
</evidence>
<dbReference type="KEGG" id="hbe:BEI_1697"/>
<feature type="transmembrane region" description="Helical" evidence="5">
    <location>
        <begin position="18"/>
        <end position="51"/>
    </location>
</feature>
<evidence type="ECO:0000256" key="4">
    <source>
        <dbReference type="ARBA" id="ARBA00023136"/>
    </source>
</evidence>
<sequence>MAAELSSHPPLAERYSSLVALLCGALALTVPSGYSIGPVLLLLASLSLVFRRPAVRLDGQDRAILAVLLGYAALQILFAGLHNEGSSGLADPLRFLLAVPVLIWLLAHPPRLGWLWAGFALGAMGAGAFAAWQKFALGLPRPDGFSHAIQFGNLSVLLATLCLAGLGWASTQARRGAWCLVLGLGALGGLMGSILSGSRGGWVALLPMLVVVLAAFARRFSWKAWGALIGAGMVLAALAWATPQTGIQKRYDQAVAEITQYATGERISTSIGRRFDMWKGAVHLFQEKPLLGWGESAYRPAMQALAEEGRVHPDVGAYDHAHNEFFDRAAKQGTVGLLGLLALYGVPLLLFGRGLWSHDVGRRALAAAGCLLPVGFMGFGLTQSFLAHNSGVTVYAFWLVLLWSAFRHVAPREAPAPLRGRAVME</sequence>
<feature type="transmembrane region" description="Helical" evidence="5">
    <location>
        <begin position="63"/>
        <end position="82"/>
    </location>
</feature>
<dbReference type="InterPro" id="IPR051533">
    <property type="entry name" value="WaaL-like"/>
</dbReference>
<evidence type="ECO:0000259" key="6">
    <source>
        <dbReference type="Pfam" id="PF04932"/>
    </source>
</evidence>
<gene>
    <name evidence="7" type="ORF">BEI_1697</name>
</gene>
<feature type="transmembrane region" description="Helical" evidence="5">
    <location>
        <begin position="114"/>
        <end position="132"/>
    </location>
</feature>
<accession>A0A291P714</accession>
<dbReference type="PANTHER" id="PTHR37422:SF17">
    <property type="entry name" value="O-ANTIGEN LIGASE"/>
    <property type="match status" value="1"/>
</dbReference>
<feature type="transmembrane region" description="Helical" evidence="5">
    <location>
        <begin position="88"/>
        <end position="107"/>
    </location>
</feature>
<keyword evidence="4 5" id="KW-0472">Membrane</keyword>
<reference evidence="7 8" key="1">
    <citation type="journal article" date="2017" name="Sci. Rep.">
        <title>Revealing the Saline Adaptation Strategies of the Halophilic Bacterium Halomonas beimenensis through High-throughput Omics and Transposon Mutagenesis Approaches.</title>
        <authorList>
            <person name="Chen Y.H."/>
            <person name="Lin S.S."/>
            <person name="Shyu Y.T."/>
        </authorList>
    </citation>
    <scope>NUCLEOTIDE SEQUENCE [LARGE SCALE GENOMIC DNA]</scope>
    <source>
        <strain evidence="7 8">NTU-111</strain>
    </source>
</reference>
<evidence type="ECO:0000313" key="8">
    <source>
        <dbReference type="Proteomes" id="UP000219993"/>
    </source>
</evidence>
<keyword evidence="2 5" id="KW-0812">Transmembrane</keyword>
<evidence type="ECO:0000256" key="2">
    <source>
        <dbReference type="ARBA" id="ARBA00022692"/>
    </source>
</evidence>
<evidence type="ECO:0000256" key="5">
    <source>
        <dbReference type="SAM" id="Phobius"/>
    </source>
</evidence>
<keyword evidence="8" id="KW-1185">Reference proteome</keyword>
<feature type="transmembrane region" description="Helical" evidence="5">
    <location>
        <begin position="144"/>
        <end position="169"/>
    </location>
</feature>
<evidence type="ECO:0000256" key="1">
    <source>
        <dbReference type="ARBA" id="ARBA00004141"/>
    </source>
</evidence>
<feature type="domain" description="O-antigen ligase-related" evidence="6">
    <location>
        <begin position="187"/>
        <end position="340"/>
    </location>
</feature>
<feature type="transmembrane region" description="Helical" evidence="5">
    <location>
        <begin position="392"/>
        <end position="410"/>
    </location>
</feature>
<dbReference type="RefSeq" id="WP_097789091.1">
    <property type="nucleotide sequence ID" value="NZ_BAAADT010000033.1"/>
</dbReference>
<protein>
    <recommendedName>
        <fullName evidence="6">O-antigen ligase-related domain-containing protein</fullName>
    </recommendedName>
</protein>
<dbReference type="OrthoDB" id="8576060at2"/>
<feature type="transmembrane region" description="Helical" evidence="5">
    <location>
        <begin position="176"/>
        <end position="195"/>
    </location>
</feature>
<organism evidence="7 8">
    <name type="scientific">Halomonas beimenensis</name>
    <dbReference type="NCBI Taxonomy" id="475662"/>
    <lineage>
        <taxon>Bacteria</taxon>
        <taxon>Pseudomonadati</taxon>
        <taxon>Pseudomonadota</taxon>
        <taxon>Gammaproteobacteria</taxon>
        <taxon>Oceanospirillales</taxon>
        <taxon>Halomonadaceae</taxon>
        <taxon>Halomonas</taxon>
    </lineage>
</organism>
<proteinExistence type="predicted"/>
<evidence type="ECO:0000256" key="3">
    <source>
        <dbReference type="ARBA" id="ARBA00022989"/>
    </source>
</evidence>
<dbReference type="AlphaFoldDB" id="A0A291P714"/>
<dbReference type="PANTHER" id="PTHR37422">
    <property type="entry name" value="TEICHURONIC ACID BIOSYNTHESIS PROTEIN TUAE"/>
    <property type="match status" value="1"/>
</dbReference>
<dbReference type="InterPro" id="IPR007016">
    <property type="entry name" value="O-antigen_ligase-rel_domated"/>
</dbReference>
<feature type="transmembrane region" description="Helical" evidence="5">
    <location>
        <begin position="224"/>
        <end position="242"/>
    </location>
</feature>
<dbReference type="Proteomes" id="UP000219993">
    <property type="component" value="Chromosome"/>
</dbReference>